<keyword evidence="3" id="KW-0813">Transport</keyword>
<dbReference type="GO" id="GO:0045259">
    <property type="term" value="C:proton-transporting ATP synthase complex"/>
    <property type="evidence" value="ECO:0007669"/>
    <property type="project" value="InterPro"/>
</dbReference>
<dbReference type="HAMAP" id="MF_00530">
    <property type="entry name" value="ATP_synth_epsil_bac"/>
    <property type="match status" value="1"/>
</dbReference>
<keyword evidence="7" id="KW-0406">Ion transport</keyword>
<keyword evidence="10" id="KW-0472">Membrane</keyword>
<dbReference type="EMBL" id="HBGN01031566">
    <property type="protein sequence ID" value="CAD9348337.1"/>
    <property type="molecule type" value="Transcribed_RNA"/>
</dbReference>
<keyword evidence="4" id="KW-0375">Hydrogen ion transport</keyword>
<keyword evidence="6" id="KW-0809">Transit peptide</keyword>
<sequence>MMQSTLLRRIAPTLTRRALSSNAAEASSVMTLNFNLPHETIYNGATVSQVIVPGAAGEYGVTADHVPVVAQLKAGVLQIMHESAGEPEKYFVPGGFSITHDNSVTDISCPEAVKVDDIDPAAVSSNFEAARNAYTAAEAGSAAQAEAMVDMEVYRSMGSAVGINLS</sequence>
<dbReference type="Gene3D" id="2.60.15.10">
    <property type="entry name" value="F0F1 ATP synthase delta/epsilon subunit, N-terminal"/>
    <property type="match status" value="1"/>
</dbReference>
<accession>A0A6U3TGR8</accession>
<keyword evidence="5" id="KW-0999">Mitochondrion inner membrane</keyword>
<protein>
    <recommendedName>
        <fullName evidence="11">ATP synthase F1 complex delta/epsilon subunit N-terminal domain-containing protein</fullName>
    </recommendedName>
</protein>
<evidence type="ECO:0000256" key="9">
    <source>
        <dbReference type="ARBA" id="ARBA00023128"/>
    </source>
</evidence>
<evidence type="ECO:0000256" key="1">
    <source>
        <dbReference type="ARBA" id="ARBA00004273"/>
    </source>
</evidence>
<evidence type="ECO:0000256" key="4">
    <source>
        <dbReference type="ARBA" id="ARBA00022781"/>
    </source>
</evidence>
<evidence type="ECO:0000256" key="2">
    <source>
        <dbReference type="ARBA" id="ARBA00005712"/>
    </source>
</evidence>
<dbReference type="SUPFAM" id="SSF51344">
    <property type="entry name" value="Epsilon subunit of F1F0-ATP synthase N-terminal domain"/>
    <property type="match status" value="1"/>
</dbReference>
<evidence type="ECO:0000256" key="3">
    <source>
        <dbReference type="ARBA" id="ARBA00022448"/>
    </source>
</evidence>
<keyword evidence="8" id="KW-0793">Thylakoid</keyword>
<dbReference type="InterPro" id="IPR036771">
    <property type="entry name" value="ATPsynth_dsu/esu_N"/>
</dbReference>
<comment type="similarity">
    <text evidence="2">Belongs to the ATPase epsilon chain family.</text>
</comment>
<comment type="subcellular location">
    <subcellularLocation>
        <location evidence="1">Mitochondrion inner membrane</location>
    </subcellularLocation>
</comment>
<reference evidence="12" key="1">
    <citation type="submission" date="2021-01" db="EMBL/GenBank/DDBJ databases">
        <authorList>
            <person name="Corre E."/>
            <person name="Pelletier E."/>
            <person name="Niang G."/>
            <person name="Scheremetjew M."/>
            <person name="Finn R."/>
            <person name="Kale V."/>
            <person name="Holt S."/>
            <person name="Cochrane G."/>
            <person name="Meng A."/>
            <person name="Brown T."/>
            <person name="Cohen L."/>
        </authorList>
    </citation>
    <scope>NUCLEOTIDE SEQUENCE</scope>
    <source>
        <strain evidence="12">Pop2</strain>
    </source>
</reference>
<organism evidence="12">
    <name type="scientific">Ditylum brightwellii</name>
    <dbReference type="NCBI Taxonomy" id="49249"/>
    <lineage>
        <taxon>Eukaryota</taxon>
        <taxon>Sar</taxon>
        <taxon>Stramenopiles</taxon>
        <taxon>Ochrophyta</taxon>
        <taxon>Bacillariophyta</taxon>
        <taxon>Mediophyceae</taxon>
        <taxon>Lithodesmiophycidae</taxon>
        <taxon>Lithodesmiales</taxon>
        <taxon>Lithodesmiaceae</taxon>
        <taxon>Ditylum</taxon>
    </lineage>
</organism>
<gene>
    <name evidence="12" type="ORF">DBRI1063_LOCUS20362</name>
</gene>
<evidence type="ECO:0000256" key="8">
    <source>
        <dbReference type="ARBA" id="ARBA00023078"/>
    </source>
</evidence>
<evidence type="ECO:0000256" key="6">
    <source>
        <dbReference type="ARBA" id="ARBA00022946"/>
    </source>
</evidence>
<evidence type="ECO:0000313" key="12">
    <source>
        <dbReference type="EMBL" id="CAD9348337.1"/>
    </source>
</evidence>
<evidence type="ECO:0000256" key="10">
    <source>
        <dbReference type="ARBA" id="ARBA00023136"/>
    </source>
</evidence>
<dbReference type="GO" id="GO:0005743">
    <property type="term" value="C:mitochondrial inner membrane"/>
    <property type="evidence" value="ECO:0007669"/>
    <property type="project" value="UniProtKB-SubCell"/>
</dbReference>
<evidence type="ECO:0000259" key="11">
    <source>
        <dbReference type="Pfam" id="PF02823"/>
    </source>
</evidence>
<feature type="domain" description="ATP synthase F1 complex delta/epsilon subunit N-terminal" evidence="11">
    <location>
        <begin position="30"/>
        <end position="105"/>
    </location>
</feature>
<dbReference type="PANTHER" id="PTHR13822">
    <property type="entry name" value="ATP SYNTHASE DELTA/EPSILON CHAIN"/>
    <property type="match status" value="1"/>
</dbReference>
<name>A0A6U3TGR8_9STRA</name>
<keyword evidence="9" id="KW-0496">Mitochondrion</keyword>
<dbReference type="AlphaFoldDB" id="A0A6U3TGR8"/>
<dbReference type="InterPro" id="IPR020546">
    <property type="entry name" value="ATP_synth_F1_dsu/esu_N"/>
</dbReference>
<dbReference type="InterPro" id="IPR001469">
    <property type="entry name" value="ATP_synth_F1_dsu/esu"/>
</dbReference>
<proteinExistence type="inferred from homology"/>
<dbReference type="CDD" id="cd12152">
    <property type="entry name" value="F1-ATPase_delta"/>
    <property type="match status" value="1"/>
</dbReference>
<dbReference type="GO" id="GO:0046933">
    <property type="term" value="F:proton-transporting ATP synthase activity, rotational mechanism"/>
    <property type="evidence" value="ECO:0007669"/>
    <property type="project" value="InterPro"/>
</dbReference>
<dbReference type="Pfam" id="PF02823">
    <property type="entry name" value="ATP-synt_DE_N"/>
    <property type="match status" value="1"/>
</dbReference>
<evidence type="ECO:0000256" key="5">
    <source>
        <dbReference type="ARBA" id="ARBA00022792"/>
    </source>
</evidence>
<evidence type="ECO:0000256" key="7">
    <source>
        <dbReference type="ARBA" id="ARBA00023065"/>
    </source>
</evidence>
<dbReference type="PANTHER" id="PTHR13822:SF7">
    <property type="entry name" value="ATP SYNTHASE SUBUNIT DELTA, MITOCHONDRIAL"/>
    <property type="match status" value="1"/>
</dbReference>